<dbReference type="AlphaFoldDB" id="A0A7C8IPM2"/>
<keyword evidence="9" id="KW-1185">Reference proteome</keyword>
<evidence type="ECO:0000313" key="8">
    <source>
        <dbReference type="EMBL" id="KAF2963302.1"/>
    </source>
</evidence>
<feature type="domain" description="ABC transporter" evidence="7">
    <location>
        <begin position="853"/>
        <end position="1058"/>
    </location>
</feature>
<dbReference type="GO" id="GO:0016020">
    <property type="term" value="C:membrane"/>
    <property type="evidence" value="ECO:0007669"/>
    <property type="project" value="UniProtKB-SubCell"/>
</dbReference>
<dbReference type="SMART" id="SM00382">
    <property type="entry name" value="AAA"/>
    <property type="match status" value="1"/>
</dbReference>
<name>A0A7C8IPM2_9PEZI</name>
<dbReference type="Pfam" id="PF00005">
    <property type="entry name" value="ABC_tran"/>
    <property type="match status" value="1"/>
</dbReference>
<evidence type="ECO:0000313" key="9">
    <source>
        <dbReference type="Proteomes" id="UP000481858"/>
    </source>
</evidence>
<keyword evidence="6" id="KW-0472">Membrane</keyword>
<dbReference type="GO" id="GO:0005524">
    <property type="term" value="F:ATP binding"/>
    <property type="evidence" value="ECO:0007669"/>
    <property type="project" value="UniProtKB-KW"/>
</dbReference>
<dbReference type="GO" id="GO:0042626">
    <property type="term" value="F:ATPase-coupled transmembrane transporter activity"/>
    <property type="evidence" value="ECO:0007669"/>
    <property type="project" value="TreeGrafter"/>
</dbReference>
<dbReference type="InterPro" id="IPR027417">
    <property type="entry name" value="P-loop_NTPase"/>
</dbReference>
<proteinExistence type="predicted"/>
<evidence type="ECO:0000256" key="2">
    <source>
        <dbReference type="ARBA" id="ARBA00022692"/>
    </source>
</evidence>
<dbReference type="Proteomes" id="UP000481858">
    <property type="component" value="Unassembled WGS sequence"/>
</dbReference>
<dbReference type="PROSITE" id="PS50893">
    <property type="entry name" value="ABC_TRANSPORTER_2"/>
    <property type="match status" value="1"/>
</dbReference>
<dbReference type="InterPro" id="IPR003439">
    <property type="entry name" value="ABC_transporter-like_ATP-bd"/>
</dbReference>
<comment type="subcellular location">
    <subcellularLocation>
        <location evidence="1">Membrane</location>
        <topology evidence="1">Multi-pass membrane protein</topology>
    </subcellularLocation>
</comment>
<organism evidence="8 9">
    <name type="scientific">Xylaria multiplex</name>
    <dbReference type="NCBI Taxonomy" id="323545"/>
    <lineage>
        <taxon>Eukaryota</taxon>
        <taxon>Fungi</taxon>
        <taxon>Dikarya</taxon>
        <taxon>Ascomycota</taxon>
        <taxon>Pezizomycotina</taxon>
        <taxon>Sordariomycetes</taxon>
        <taxon>Xylariomycetidae</taxon>
        <taxon>Xylariales</taxon>
        <taxon>Xylariaceae</taxon>
        <taxon>Xylaria</taxon>
    </lineage>
</organism>
<evidence type="ECO:0000256" key="3">
    <source>
        <dbReference type="ARBA" id="ARBA00022741"/>
    </source>
</evidence>
<dbReference type="SUPFAM" id="SSF52540">
    <property type="entry name" value="P-loop containing nucleoside triphosphate hydrolases"/>
    <property type="match status" value="1"/>
</dbReference>
<keyword evidence="3" id="KW-0547">Nucleotide-binding</keyword>
<comment type="caution">
    <text evidence="8">The sequence shown here is derived from an EMBL/GenBank/DDBJ whole genome shotgun (WGS) entry which is preliminary data.</text>
</comment>
<dbReference type="InterPro" id="IPR036640">
    <property type="entry name" value="ABC1_TM_sf"/>
</dbReference>
<dbReference type="InterPro" id="IPR003593">
    <property type="entry name" value="AAA+_ATPase"/>
</dbReference>
<reference evidence="8 9" key="1">
    <citation type="submission" date="2019-12" db="EMBL/GenBank/DDBJ databases">
        <title>Draft genome sequence of the ascomycete Xylaria multiplex DSM 110363.</title>
        <authorList>
            <person name="Buettner E."/>
            <person name="Kellner H."/>
        </authorList>
    </citation>
    <scope>NUCLEOTIDE SEQUENCE [LARGE SCALE GENOMIC DNA]</scope>
    <source>
        <strain evidence="8 9">DSM 110363</strain>
    </source>
</reference>
<evidence type="ECO:0000259" key="7">
    <source>
        <dbReference type="PROSITE" id="PS50893"/>
    </source>
</evidence>
<dbReference type="InterPro" id="IPR039421">
    <property type="entry name" value="Type_1_exporter"/>
</dbReference>
<accession>A0A7C8IPM2</accession>
<keyword evidence="4" id="KW-0067">ATP-binding</keyword>
<dbReference type="InParanoid" id="A0A7C8IPM2"/>
<keyword evidence="2" id="KW-0812">Transmembrane</keyword>
<dbReference type="OrthoDB" id="5182912at2759"/>
<dbReference type="SUPFAM" id="SSF90123">
    <property type="entry name" value="ABC transporter transmembrane region"/>
    <property type="match status" value="1"/>
</dbReference>
<dbReference type="PANTHER" id="PTHR24221">
    <property type="entry name" value="ATP-BINDING CASSETTE SUB-FAMILY B"/>
    <property type="match status" value="1"/>
</dbReference>
<dbReference type="EMBL" id="WUBL01000216">
    <property type="protein sequence ID" value="KAF2963302.1"/>
    <property type="molecule type" value="Genomic_DNA"/>
</dbReference>
<protein>
    <recommendedName>
        <fullName evidence="7">ABC transporter domain-containing protein</fullName>
    </recommendedName>
</protein>
<dbReference type="PANTHER" id="PTHR24221:SF503">
    <property type="entry name" value="MITOCHONDRIAL POTASSIUM CHANNEL ATP-BINDING SUBUNIT"/>
    <property type="match status" value="1"/>
</dbReference>
<gene>
    <name evidence="8" type="ORF">GQX73_g10268</name>
</gene>
<evidence type="ECO:0000256" key="5">
    <source>
        <dbReference type="ARBA" id="ARBA00022989"/>
    </source>
</evidence>
<sequence>MRLACVSSGEQIIELETAIENDGPLVQGLVSGAVFDHVEAEFPDAIDHLLAERSIRDALNLFPGEDERRVSTYILTRALDAHVNTPREQIIHQSFEVGGPIALAGVFYATIDSHRNVQNREALDYLVNLDEPARISLFRRAGSFQTPPSMGPWLLRLLDRLDFNTKDLASLLLCLRTSIVPLVLFDRARSPSRTWGEDGELVNTPSNVLLLIQNEQRFSKALQELVGIGFASVKGRDIHVHDSFLRLPGAWGQSVQWKEEVVRLVSHSFPKHKVHHGREYIDLCLKLLPVLRHVVTYLEELSLPQAGMYQVAEACLSASCFFEGDKSQRQHIIHAAQYAADRSNLRILAARVALRKLAVERMYGSCKELPPLVPFPQEDRRSCAFSAEAACFQAQQYMDLGLLASAHDELSRCSATLSNSPFEQVQQQEVTYMRAKVYRFEGQFLTARPLLADLVNHNTHLAEEAIIHLSAVDCELGHVEQAIATLEAQLQHKDNHITTSSSLELALAHAQLMKVLVQVRDQRLPQFSHPSLCETYRECLASLSAHAIGAPLVFGQIGIASGTAMLAHLRGDIDTALAEWNRTLGLARGAEVAKLWCLWSPKDEDVGFRTTLFFSDAADAIFYFVDIQNRVVTVRRLLSESISFMRPQALNDWVVLFSKLMILGEYLWEANNRAMQFKFAGLILCILARWFLNILIPQQSGAMIELIGYSEKKEYIATERVINGWHTMFSFGQAQKEHDCYSKAVQSHVGATETNHWLRVISSLAKRLMLLAAQVVSVLIVLCRIQEGKATPGDFMVAVACWAKFQDYTARISYLLLEAPGQVLEIDSIVQILGLSLDDPNRSQPLHLTGGRVEFQDVSFSFGKNIVLKDVCMIIPPGTIAALVGETGSGKSTILNLIQGLYQVDGGQILLDDQNIQHVAPESEASEETIVAASKLAYIHDRIMDWTDDYKTFVDVDRPKLSMGEVDRIKIARALAGNSRILLLDEPTKALDLATEKKIMKAIFSHKNINTVVMAAHRPHILVDVDIIFFLEKGSIVEKGTLEELLSLNGKFASFWKLQMELGVGEEVPTSTPYTSRHTIG</sequence>
<keyword evidence="5" id="KW-1133">Transmembrane helix</keyword>
<evidence type="ECO:0000256" key="6">
    <source>
        <dbReference type="ARBA" id="ARBA00023136"/>
    </source>
</evidence>
<dbReference type="Gene3D" id="3.40.50.300">
    <property type="entry name" value="P-loop containing nucleotide triphosphate hydrolases"/>
    <property type="match status" value="2"/>
</dbReference>
<evidence type="ECO:0000256" key="1">
    <source>
        <dbReference type="ARBA" id="ARBA00004141"/>
    </source>
</evidence>
<evidence type="ECO:0000256" key="4">
    <source>
        <dbReference type="ARBA" id="ARBA00022840"/>
    </source>
</evidence>
<dbReference type="GO" id="GO:0016887">
    <property type="term" value="F:ATP hydrolysis activity"/>
    <property type="evidence" value="ECO:0007669"/>
    <property type="project" value="InterPro"/>
</dbReference>
<dbReference type="Gene3D" id="1.20.1560.10">
    <property type="entry name" value="ABC transporter type 1, transmembrane domain"/>
    <property type="match status" value="1"/>
</dbReference>